<keyword evidence="4 5" id="KW-0732">Signal</keyword>
<dbReference type="RefSeq" id="WP_164730844.1">
    <property type="nucleotide sequence ID" value="NZ_CP016379.1"/>
</dbReference>
<keyword evidence="2 5" id="KW-0813">Transport</keyword>
<protein>
    <recommendedName>
        <fullName evidence="5">Maltodextrin-binding protein</fullName>
    </recommendedName>
</protein>
<keyword evidence="3 5" id="KW-0762">Sugar transport</keyword>
<keyword evidence="7" id="KW-1185">Reference proteome</keyword>
<dbReference type="AlphaFoldDB" id="A0A3Q9HNU6"/>
<comment type="subcellular location">
    <subcellularLocation>
        <location evidence="5">Cell membrane</location>
        <topology evidence="5">Lipid-anchor</topology>
    </subcellularLocation>
</comment>
<keyword evidence="5" id="KW-1003">Cell membrane</keyword>
<dbReference type="GO" id="GO:0042956">
    <property type="term" value="P:maltodextrin transmembrane transport"/>
    <property type="evidence" value="ECO:0007669"/>
    <property type="project" value="TreeGrafter"/>
</dbReference>
<evidence type="ECO:0000313" key="6">
    <source>
        <dbReference type="EMBL" id="AZR72215.1"/>
    </source>
</evidence>
<evidence type="ECO:0000256" key="2">
    <source>
        <dbReference type="ARBA" id="ARBA00022448"/>
    </source>
</evidence>
<feature type="chain" id="PRO_5039754849" description="Maltodextrin-binding protein" evidence="5">
    <location>
        <begin position="20"/>
        <end position="397"/>
    </location>
</feature>
<dbReference type="Proteomes" id="UP000267250">
    <property type="component" value="Chromosome"/>
</dbReference>
<dbReference type="PRINTS" id="PR00181">
    <property type="entry name" value="MALTOSEBP"/>
</dbReference>
<reference evidence="6 7" key="1">
    <citation type="submission" date="2016-07" db="EMBL/GenBank/DDBJ databases">
        <title>Genome and transcriptome analysis of iron-reducing fermentative bacteria Anoxybacter fermentans.</title>
        <authorList>
            <person name="Zeng X."/>
            <person name="Shao Z."/>
        </authorList>
    </citation>
    <scope>NUCLEOTIDE SEQUENCE [LARGE SCALE GENOMIC DNA]</scope>
    <source>
        <strain evidence="6 7">DY22613</strain>
    </source>
</reference>
<evidence type="ECO:0000256" key="1">
    <source>
        <dbReference type="ARBA" id="ARBA00008520"/>
    </source>
</evidence>
<dbReference type="Gene3D" id="3.40.190.10">
    <property type="entry name" value="Periplasmic binding protein-like II"/>
    <property type="match status" value="2"/>
</dbReference>
<keyword evidence="5" id="KW-0449">Lipoprotein</keyword>
<name>A0A3Q9HNU6_9FIRM</name>
<dbReference type="PANTHER" id="PTHR30061:SF50">
    <property type="entry name" value="MALTOSE_MALTODEXTRIN-BINDING PERIPLASMIC PROTEIN"/>
    <property type="match status" value="1"/>
</dbReference>
<accession>A0A3Q9HNU6</accession>
<evidence type="ECO:0000313" key="7">
    <source>
        <dbReference type="Proteomes" id="UP000267250"/>
    </source>
</evidence>
<dbReference type="InterPro" id="IPR006060">
    <property type="entry name" value="Maltose/Cyclodextrin-bd"/>
</dbReference>
<dbReference type="PANTHER" id="PTHR30061">
    <property type="entry name" value="MALTOSE-BINDING PERIPLASMIC PROTEIN"/>
    <property type="match status" value="1"/>
</dbReference>
<dbReference type="KEGG" id="aft:BBF96_01665"/>
<dbReference type="SUPFAM" id="SSF53850">
    <property type="entry name" value="Periplasmic binding protein-like II"/>
    <property type="match status" value="1"/>
</dbReference>
<evidence type="ECO:0000256" key="4">
    <source>
        <dbReference type="ARBA" id="ARBA00022729"/>
    </source>
</evidence>
<gene>
    <name evidence="6" type="ORF">BBF96_01665</name>
</gene>
<evidence type="ECO:0000256" key="3">
    <source>
        <dbReference type="ARBA" id="ARBA00022597"/>
    </source>
</evidence>
<organism evidence="6 7">
    <name type="scientific">Anoxybacter fermentans</name>
    <dbReference type="NCBI Taxonomy" id="1323375"/>
    <lineage>
        <taxon>Bacteria</taxon>
        <taxon>Bacillati</taxon>
        <taxon>Bacillota</taxon>
        <taxon>Clostridia</taxon>
        <taxon>Halanaerobiales</taxon>
        <taxon>Anoxybacter</taxon>
    </lineage>
</organism>
<dbReference type="EMBL" id="CP016379">
    <property type="protein sequence ID" value="AZR72215.1"/>
    <property type="molecule type" value="Genomic_DNA"/>
</dbReference>
<dbReference type="Pfam" id="PF13416">
    <property type="entry name" value="SBP_bac_8"/>
    <property type="match status" value="1"/>
</dbReference>
<evidence type="ECO:0000256" key="5">
    <source>
        <dbReference type="RuleBase" id="RU365005"/>
    </source>
</evidence>
<dbReference type="GO" id="GO:0055052">
    <property type="term" value="C:ATP-binding cassette (ABC) transporter complex, substrate-binding subunit-containing"/>
    <property type="evidence" value="ECO:0007669"/>
    <property type="project" value="TreeGrafter"/>
</dbReference>
<dbReference type="GO" id="GO:0015768">
    <property type="term" value="P:maltose transport"/>
    <property type="evidence" value="ECO:0007669"/>
    <property type="project" value="TreeGrafter"/>
</dbReference>
<comment type="similarity">
    <text evidence="1 5">Belongs to the bacterial solute-binding protein 1 family.</text>
</comment>
<dbReference type="InterPro" id="IPR006059">
    <property type="entry name" value="SBP"/>
</dbReference>
<sequence length="397" mass="44044">MKKSLVLMLVLLFTLSANAFATKLVIWESPGPETEFINSVKDEFTAETGIEIEVVGIDQLSQADKLALDGPAGKGADIVVWPHDRIGKAVMQGIIAPLDVTEEDLSPYIESAVDAMRYGGKVYGIPYAMETVALIYNKDLLPVVPNTMESLFTIAKELTDGEQYGFLYDINNFYFSYGFLSGYGAYVFKETENGLNVEDIGLANEGAIEGAKLLLRFRKEGLIPEGTDYSVADGLFKEGKVAAIINGPWAFAEYKKAGVNYGIAPLPKLSNGEYPQTFIGVKGYYISAFSENKDAALKFILWLTNKKNAYRHYKMNAIIPTHKEVLAMPEFKQNEDFLAFATQASRGVPMPNVPEMMQVWEPMANALTYILKEEATPEVALELAVEQILENIWEMKN</sequence>
<feature type="signal peptide" evidence="5">
    <location>
        <begin position="1"/>
        <end position="19"/>
    </location>
</feature>
<proteinExistence type="inferred from homology"/>
<dbReference type="GO" id="GO:0015144">
    <property type="term" value="F:carbohydrate transmembrane transporter activity"/>
    <property type="evidence" value="ECO:0007669"/>
    <property type="project" value="InterPro"/>
</dbReference>
<dbReference type="GO" id="GO:1901982">
    <property type="term" value="F:maltose binding"/>
    <property type="evidence" value="ECO:0007669"/>
    <property type="project" value="TreeGrafter"/>
</dbReference>
<keyword evidence="5" id="KW-0472">Membrane</keyword>